<gene>
    <name evidence="1" type="ORF">GOQ09_19740</name>
</gene>
<dbReference type="AlphaFoldDB" id="A0A6I6HLD4"/>
<name>A0A6I6HLD4_VARPD</name>
<organism evidence="1 2">
    <name type="scientific">Variovorax paradoxus</name>
    <dbReference type="NCBI Taxonomy" id="34073"/>
    <lineage>
        <taxon>Bacteria</taxon>
        <taxon>Pseudomonadati</taxon>
        <taxon>Pseudomonadota</taxon>
        <taxon>Betaproteobacteria</taxon>
        <taxon>Burkholderiales</taxon>
        <taxon>Comamonadaceae</taxon>
        <taxon>Variovorax</taxon>
    </lineage>
</organism>
<dbReference type="EMBL" id="CP046622">
    <property type="protein sequence ID" value="QGW83680.1"/>
    <property type="molecule type" value="Genomic_DNA"/>
</dbReference>
<reference evidence="1 2" key="1">
    <citation type="submission" date="2019-12" db="EMBL/GenBank/DDBJ databases">
        <title>Hybrid Genome Assemblies of two High G+C Isolates from Undergraduate Microbiology Courses.</title>
        <authorList>
            <person name="Ne Ville C.J."/>
            <person name="Enright D."/>
            <person name="Hernandez I."/>
            <person name="Dodsworth J."/>
            <person name="Orwin P.M."/>
        </authorList>
    </citation>
    <scope>NUCLEOTIDE SEQUENCE [LARGE SCALE GENOMIC DNA]</scope>
    <source>
        <strain evidence="1 2">CSUSB</strain>
    </source>
</reference>
<proteinExistence type="predicted"/>
<evidence type="ECO:0008006" key="3">
    <source>
        <dbReference type="Google" id="ProtNLM"/>
    </source>
</evidence>
<dbReference type="RefSeq" id="WP_157615072.1">
    <property type="nucleotide sequence ID" value="NZ_CP046622.1"/>
</dbReference>
<evidence type="ECO:0000313" key="2">
    <source>
        <dbReference type="Proteomes" id="UP000425817"/>
    </source>
</evidence>
<evidence type="ECO:0000313" key="1">
    <source>
        <dbReference type="EMBL" id="QGW83680.1"/>
    </source>
</evidence>
<dbReference type="Proteomes" id="UP000425817">
    <property type="component" value="Chromosome"/>
</dbReference>
<sequence>MNRHLLFPLALLVITGCSSPPNEVTPFRDGALRAPTYVQASDYCSARNATPKWLGRAPAESGVLFQCIAN</sequence>
<accession>A0A6I6HLD4</accession>
<dbReference type="PROSITE" id="PS51257">
    <property type="entry name" value="PROKAR_LIPOPROTEIN"/>
    <property type="match status" value="1"/>
</dbReference>
<dbReference type="OrthoDB" id="8853771at2"/>
<protein>
    <recommendedName>
        <fullName evidence="3">Lipoprotein</fullName>
    </recommendedName>
</protein>